<feature type="active site" description="Proton donor" evidence="2">
    <location>
        <position position="573"/>
    </location>
</feature>
<evidence type="ECO:0000259" key="7">
    <source>
        <dbReference type="PROSITE" id="PS00624"/>
    </source>
</evidence>
<dbReference type="InterPro" id="IPR007867">
    <property type="entry name" value="GMC_OxRtase_C"/>
</dbReference>
<comment type="cofactor">
    <cofactor evidence="3">
        <name>FAD</name>
        <dbReference type="ChEBI" id="CHEBI:57692"/>
    </cofactor>
</comment>
<comment type="similarity">
    <text evidence="1 4">Belongs to the GMC oxidoreductase family.</text>
</comment>
<dbReference type="InterPro" id="IPR036188">
    <property type="entry name" value="FAD/NAD-bd_sf"/>
</dbReference>
<accession>A0A9P4W9W4</accession>
<evidence type="ECO:0000259" key="6">
    <source>
        <dbReference type="PROSITE" id="PS00623"/>
    </source>
</evidence>
<feature type="active site" description="Proton acceptor" evidence="2">
    <location>
        <position position="616"/>
    </location>
</feature>
<feature type="chain" id="PRO_5040157050" description="Glucose-methanol-choline oxidoreductase N-terminal domain-containing protein" evidence="5">
    <location>
        <begin position="21"/>
        <end position="638"/>
    </location>
</feature>
<dbReference type="PANTHER" id="PTHR11552">
    <property type="entry name" value="GLUCOSE-METHANOL-CHOLINE GMC OXIDOREDUCTASE"/>
    <property type="match status" value="1"/>
</dbReference>
<dbReference type="AlphaFoldDB" id="A0A9P4W9W4"/>
<keyword evidence="5" id="KW-0732">Signal</keyword>
<keyword evidence="3 4" id="KW-0274">FAD</keyword>
<evidence type="ECO:0000256" key="2">
    <source>
        <dbReference type="PIRSR" id="PIRSR000137-1"/>
    </source>
</evidence>
<gene>
    <name evidence="8" type="ORF">E8E13_000420</name>
</gene>
<dbReference type="InterPro" id="IPR000172">
    <property type="entry name" value="GMC_OxRdtase_N"/>
</dbReference>
<dbReference type="Proteomes" id="UP000801428">
    <property type="component" value="Unassembled WGS sequence"/>
</dbReference>
<evidence type="ECO:0000313" key="8">
    <source>
        <dbReference type="EMBL" id="KAF2998793.1"/>
    </source>
</evidence>
<organism evidence="8 9">
    <name type="scientific">Curvularia kusanoi</name>
    <name type="common">Cochliobolus kusanoi</name>
    <dbReference type="NCBI Taxonomy" id="90978"/>
    <lineage>
        <taxon>Eukaryota</taxon>
        <taxon>Fungi</taxon>
        <taxon>Dikarya</taxon>
        <taxon>Ascomycota</taxon>
        <taxon>Pezizomycotina</taxon>
        <taxon>Dothideomycetes</taxon>
        <taxon>Pleosporomycetidae</taxon>
        <taxon>Pleosporales</taxon>
        <taxon>Pleosporineae</taxon>
        <taxon>Pleosporaceae</taxon>
        <taxon>Curvularia</taxon>
    </lineage>
</organism>
<dbReference type="OrthoDB" id="269227at2759"/>
<dbReference type="PROSITE" id="PS00623">
    <property type="entry name" value="GMC_OXRED_1"/>
    <property type="match status" value="1"/>
</dbReference>
<dbReference type="Gene3D" id="3.50.50.60">
    <property type="entry name" value="FAD/NAD(P)-binding domain"/>
    <property type="match status" value="1"/>
</dbReference>
<dbReference type="GO" id="GO:0044550">
    <property type="term" value="P:secondary metabolite biosynthetic process"/>
    <property type="evidence" value="ECO:0007669"/>
    <property type="project" value="TreeGrafter"/>
</dbReference>
<evidence type="ECO:0000256" key="3">
    <source>
        <dbReference type="PIRSR" id="PIRSR000137-2"/>
    </source>
</evidence>
<dbReference type="GO" id="GO:0016614">
    <property type="term" value="F:oxidoreductase activity, acting on CH-OH group of donors"/>
    <property type="evidence" value="ECO:0007669"/>
    <property type="project" value="InterPro"/>
</dbReference>
<dbReference type="GO" id="GO:0050660">
    <property type="term" value="F:flavin adenine dinucleotide binding"/>
    <property type="evidence" value="ECO:0007669"/>
    <property type="project" value="InterPro"/>
</dbReference>
<protein>
    <recommendedName>
        <fullName evidence="6 7">Glucose-methanol-choline oxidoreductase N-terminal domain-containing protein</fullName>
    </recommendedName>
</protein>
<dbReference type="InterPro" id="IPR012132">
    <property type="entry name" value="GMC_OxRdtase"/>
</dbReference>
<reference evidence="8" key="1">
    <citation type="submission" date="2019-04" db="EMBL/GenBank/DDBJ databases">
        <title>Sequencing of skin fungus with MAO and IRED activity.</title>
        <authorList>
            <person name="Marsaioli A.J."/>
            <person name="Bonatto J.M.C."/>
            <person name="Reis Junior O."/>
        </authorList>
    </citation>
    <scope>NUCLEOTIDE SEQUENCE</scope>
    <source>
        <strain evidence="8">30M1</strain>
    </source>
</reference>
<feature type="domain" description="Glucose-methanol-choline oxidoreductase N-terminal" evidence="7">
    <location>
        <begin position="316"/>
        <end position="330"/>
    </location>
</feature>
<dbReference type="PANTHER" id="PTHR11552:SF115">
    <property type="entry name" value="DEHYDROGENASE XPTC-RELATED"/>
    <property type="match status" value="1"/>
</dbReference>
<dbReference type="SUPFAM" id="SSF51905">
    <property type="entry name" value="FAD/NAD(P)-binding domain"/>
    <property type="match status" value="1"/>
</dbReference>
<evidence type="ECO:0000256" key="5">
    <source>
        <dbReference type="SAM" id="SignalP"/>
    </source>
</evidence>
<dbReference type="SUPFAM" id="SSF54373">
    <property type="entry name" value="FAD-linked reductases, C-terminal domain"/>
    <property type="match status" value="1"/>
</dbReference>
<sequence length="638" mass="68825">MAQIATYLSRICLLFVLVKASPLASLKHHSSELLDSYDFIIAGGGTAGLTVADRLSEAFPEKTVLVVEYGDVEYARGVFDPPDVLYGPPSTAPRPGVFNLLSLPSPHMKNRRAAVTIGKTIGGSSSVNGMAFDRPSRFDFEAWAKVSSPYFDASKHKWDWDSMLPFFKKSVTFTEPSPESVQEHGYTWNISAYGGSTPIFSSFPPFLWADHSLLRNAWTEMGIETSIECAAGDKEGVCWMPISQHPITARRSHSGLGHYESVISRPNYHILAKHQVTRVIYGNGLAHGPPVVEARSLAGDERINITARAEVIIAAGAFNSPAILQRSGIGSRTVLNAAGVPVLHELPGVGANLQDHSGPTLTWNYTKPLGLFPIASDMLDPVFATDAAEQFNQTPARGPYTLAMGNTGVFLSLPNVTSEYSRIAEDIRSSVANGTAHSYLPDDSESDTALLRGYNQQLSALADLYANPKAPSIEVPWSTGTTLPAFLLHPLSRGTVRINQSDHLAPPILDYRAGTNPVDLDIHLAHLKFLRRSLSTPAMQRYGALETGPGTAMQSDEGLLNYIKETSTLSFLHPCCTAAMLPQELGGVTGPDLKVHGLQGLRVVDISVLPLLVSSHTSTTAYALGEKAANVIIASWKS</sequence>
<dbReference type="Pfam" id="PF05199">
    <property type="entry name" value="GMC_oxred_C"/>
    <property type="match status" value="1"/>
</dbReference>
<feature type="domain" description="Glucose-methanol-choline oxidoreductase N-terminal" evidence="6">
    <location>
        <begin position="118"/>
        <end position="141"/>
    </location>
</feature>
<dbReference type="PROSITE" id="PS00624">
    <property type="entry name" value="GMC_OXRED_2"/>
    <property type="match status" value="1"/>
</dbReference>
<proteinExistence type="inferred from homology"/>
<keyword evidence="9" id="KW-1185">Reference proteome</keyword>
<dbReference type="PIRSF" id="PIRSF000137">
    <property type="entry name" value="Alcohol_oxidase"/>
    <property type="match status" value="1"/>
</dbReference>
<dbReference type="EMBL" id="SWKU01000018">
    <property type="protein sequence ID" value="KAF2998793.1"/>
    <property type="molecule type" value="Genomic_DNA"/>
</dbReference>
<comment type="caution">
    <text evidence="8">The sequence shown here is derived from an EMBL/GenBank/DDBJ whole genome shotgun (WGS) entry which is preliminary data.</text>
</comment>
<evidence type="ECO:0000256" key="1">
    <source>
        <dbReference type="ARBA" id="ARBA00010790"/>
    </source>
</evidence>
<name>A0A9P4W9W4_CURKU</name>
<keyword evidence="4" id="KW-0285">Flavoprotein</keyword>
<dbReference type="Pfam" id="PF00732">
    <property type="entry name" value="GMC_oxred_N"/>
    <property type="match status" value="1"/>
</dbReference>
<feature type="binding site" evidence="3">
    <location>
        <position position="276"/>
    </location>
    <ligand>
        <name>FAD</name>
        <dbReference type="ChEBI" id="CHEBI:57692"/>
    </ligand>
</feature>
<evidence type="ECO:0000256" key="4">
    <source>
        <dbReference type="RuleBase" id="RU003968"/>
    </source>
</evidence>
<feature type="signal peptide" evidence="5">
    <location>
        <begin position="1"/>
        <end position="20"/>
    </location>
</feature>
<evidence type="ECO:0000313" key="9">
    <source>
        <dbReference type="Proteomes" id="UP000801428"/>
    </source>
</evidence>
<dbReference type="Gene3D" id="3.30.560.10">
    <property type="entry name" value="Glucose Oxidase, domain 3"/>
    <property type="match status" value="1"/>
</dbReference>